<organism evidence="1">
    <name type="scientific">uncultured marine thaumarchaeote AD1000_04_C02</name>
    <dbReference type="NCBI Taxonomy" id="1455881"/>
    <lineage>
        <taxon>Archaea</taxon>
        <taxon>Nitrososphaerota</taxon>
        <taxon>environmental samples</taxon>
    </lineage>
</organism>
<dbReference type="EMBL" id="KF900311">
    <property type="protein sequence ID" value="AIE90515.1"/>
    <property type="molecule type" value="Genomic_DNA"/>
</dbReference>
<protein>
    <recommendedName>
        <fullName evidence="2">GRAM domain-containing protein</fullName>
    </recommendedName>
</protein>
<reference evidence="1" key="1">
    <citation type="journal article" date="2014" name="Genome Biol. Evol.">
        <title>Pangenome evidence for extensive interdomain horizontal transfer affecting lineage core and shell genes in uncultured planktonic thaumarchaeota and euryarchaeota.</title>
        <authorList>
            <person name="Deschamps P."/>
            <person name="Zivanovic Y."/>
            <person name="Moreira D."/>
            <person name="Rodriguez-Valera F."/>
            <person name="Lopez-Garcia P."/>
        </authorList>
    </citation>
    <scope>NUCLEOTIDE SEQUENCE</scope>
</reference>
<sequence>MEAEEKIQAHVLSVWREGRGFFSGKGSEGMLVLTNKKLCFIKKTEAPMKWWGAIRTRQIVRLLQTKNVMVAEDGYGEENLREDLENKKNQKISFNNILSIESKEKVWGSILFLDIIEDGKEMKLQFSIVQDWVKYPLSAPTKFLKVDWSGFVKYIKDRQIVMK</sequence>
<dbReference type="AlphaFoldDB" id="A0A075FGN0"/>
<name>A0A075FGN0_9ARCH</name>
<accession>A0A075FGN0</accession>
<proteinExistence type="predicted"/>
<evidence type="ECO:0008006" key="2">
    <source>
        <dbReference type="Google" id="ProtNLM"/>
    </source>
</evidence>
<evidence type="ECO:0000313" key="1">
    <source>
        <dbReference type="EMBL" id="AIE90515.1"/>
    </source>
</evidence>